<reference evidence="5" key="1">
    <citation type="submission" date="2025-08" db="UniProtKB">
        <authorList>
            <consortium name="RefSeq"/>
        </authorList>
    </citation>
    <scope>IDENTIFICATION</scope>
    <source>
        <tissue evidence="5">Muscle</tissue>
    </source>
</reference>
<dbReference type="FunFam" id="3.40.50.300:FF:000210">
    <property type="entry name" value="Si:dkey-16p6.1"/>
    <property type="match status" value="1"/>
</dbReference>
<dbReference type="Pfam" id="PF05729">
    <property type="entry name" value="NACHT"/>
    <property type="match status" value="1"/>
</dbReference>
<feature type="compositionally biased region" description="Basic and acidic residues" evidence="3">
    <location>
        <begin position="1"/>
        <end position="17"/>
    </location>
</feature>
<dbReference type="OrthoDB" id="120976at2759"/>
<feature type="region of interest" description="Disordered" evidence="3">
    <location>
        <begin position="153"/>
        <end position="172"/>
    </location>
</feature>
<keyword evidence="2" id="KW-0677">Repeat</keyword>
<feature type="compositionally biased region" description="Polar residues" evidence="3">
    <location>
        <begin position="153"/>
        <end position="166"/>
    </location>
</feature>
<dbReference type="Proteomes" id="UP001155660">
    <property type="component" value="Chromosome A24"/>
</dbReference>
<dbReference type="InterPro" id="IPR029495">
    <property type="entry name" value="NACHT-assoc"/>
</dbReference>
<dbReference type="SMART" id="SM01288">
    <property type="entry name" value="FISNA"/>
    <property type="match status" value="1"/>
</dbReference>
<evidence type="ECO:0000259" key="4">
    <source>
        <dbReference type="PROSITE" id="PS50837"/>
    </source>
</evidence>
<feature type="domain" description="NACHT" evidence="4">
    <location>
        <begin position="281"/>
        <end position="415"/>
    </location>
</feature>
<evidence type="ECO:0000256" key="3">
    <source>
        <dbReference type="SAM" id="MobiDB-lite"/>
    </source>
</evidence>
<dbReference type="RefSeq" id="XP_042570813.1">
    <property type="nucleotide sequence ID" value="XM_042714879.1"/>
</dbReference>
<protein>
    <submittedName>
        <fullName evidence="5">NACHT, LRR and PYD domains-containing protein 3-like</fullName>
    </submittedName>
</protein>
<dbReference type="InterPro" id="IPR007111">
    <property type="entry name" value="NACHT_NTPase"/>
</dbReference>
<proteinExistence type="predicted"/>
<accession>A0A9Q9VTB8</accession>
<evidence type="ECO:0000256" key="1">
    <source>
        <dbReference type="ARBA" id="ARBA00022614"/>
    </source>
</evidence>
<name>A0A9Q9VTB8_CYPCA</name>
<organism evidence="5">
    <name type="scientific">Cyprinus carpio</name>
    <name type="common">Common carp</name>
    <dbReference type="NCBI Taxonomy" id="7962"/>
    <lineage>
        <taxon>Eukaryota</taxon>
        <taxon>Metazoa</taxon>
        <taxon>Chordata</taxon>
        <taxon>Craniata</taxon>
        <taxon>Vertebrata</taxon>
        <taxon>Euteleostomi</taxon>
        <taxon>Actinopterygii</taxon>
        <taxon>Neopterygii</taxon>
        <taxon>Teleostei</taxon>
        <taxon>Ostariophysi</taxon>
        <taxon>Cypriniformes</taxon>
        <taxon>Cyprinidae</taxon>
        <taxon>Cyprininae</taxon>
        <taxon>Cyprinus</taxon>
    </lineage>
</organism>
<dbReference type="PROSITE" id="PS50837">
    <property type="entry name" value="NACHT"/>
    <property type="match status" value="1"/>
</dbReference>
<dbReference type="KEGG" id="ccar:109082231"/>
<dbReference type="PANTHER" id="PTHR24106">
    <property type="entry name" value="NACHT, LRR AND CARD DOMAINS-CONTAINING"/>
    <property type="match status" value="1"/>
</dbReference>
<evidence type="ECO:0000313" key="5">
    <source>
        <dbReference type="RefSeq" id="XP_042570813.1"/>
    </source>
</evidence>
<sequence length="447" mass="51040">MSLCKEKEEGDVVHYENQRASSSEPSCVSMKSNESMRQPFTFSDGPGTSNPRRTGPVKMSLYEEKEEGDVFLYENQSASSSEPSCVSLKSNESMRQPFTFKDEPGTSNPRITRPVKMSLYEEKEEGDVFLYENQSASSSEPSCVSLKSNESMRQPFTFSDGPGTSNPRDEQTGEIEQDCHLLVDIELQRVKIKDQHKTSMNKKYESLFEGIKLQENQTLLNRIYTQLYIIEGESEGVNEEHEVLQMEKTPRKQDSQDTPICCNDIFKLLNEPRCEGKDRIKTVLTKGIAGIGKTVSVQKFILDWAEGKDNLDVDFMFVLPFRELNLIKDHQYSLHRLLLDFHPELQDLDSKIYEECKVVFIFDGLDESRITLMFSDSEKVSDVSETSSVGVLISNLMKGELLPSALIWITSRPAAASQIPSKYINRLTEIQGFNEPQKEEYFRKRII</sequence>
<dbReference type="Pfam" id="PF14484">
    <property type="entry name" value="FISNA"/>
    <property type="match status" value="1"/>
</dbReference>
<evidence type="ECO:0000256" key="2">
    <source>
        <dbReference type="ARBA" id="ARBA00022737"/>
    </source>
</evidence>
<keyword evidence="1" id="KW-0433">Leucine-rich repeat</keyword>
<feature type="region of interest" description="Disordered" evidence="3">
    <location>
        <begin position="1"/>
        <end position="57"/>
    </location>
</feature>
<dbReference type="InterPro" id="IPR051261">
    <property type="entry name" value="NLR"/>
</dbReference>
<gene>
    <name evidence="5" type="primary">LOC109082231</name>
</gene>
<feature type="compositionally biased region" description="Polar residues" evidence="3">
    <location>
        <begin position="18"/>
        <end position="52"/>
    </location>
</feature>
<dbReference type="GeneID" id="109082231"/>
<dbReference type="AlphaFoldDB" id="A0A9Q9VTB8"/>